<proteinExistence type="predicted"/>
<organism evidence="1 2">
    <name type="scientific">Rhodovibrio sodomensis</name>
    <dbReference type="NCBI Taxonomy" id="1088"/>
    <lineage>
        <taxon>Bacteria</taxon>
        <taxon>Pseudomonadati</taxon>
        <taxon>Pseudomonadota</taxon>
        <taxon>Alphaproteobacteria</taxon>
        <taxon>Rhodospirillales</taxon>
        <taxon>Rhodovibrionaceae</taxon>
        <taxon>Rhodovibrio</taxon>
    </lineage>
</organism>
<protein>
    <submittedName>
        <fullName evidence="1">Uncharacterized protein</fullName>
    </submittedName>
</protein>
<reference evidence="1 2" key="1">
    <citation type="journal article" date="2020" name="Microorganisms">
        <title>Osmotic Adaptation and Compatible Solute Biosynthesis of Phototrophic Bacteria as Revealed from Genome Analyses.</title>
        <authorList>
            <person name="Imhoff J.F."/>
            <person name="Rahn T."/>
            <person name="Kunzel S."/>
            <person name="Keller A."/>
            <person name="Neulinger S.C."/>
        </authorList>
    </citation>
    <scope>NUCLEOTIDE SEQUENCE [LARGE SCALE GENOMIC DNA]</scope>
    <source>
        <strain evidence="1 2">DSM 9895</strain>
    </source>
</reference>
<dbReference type="RefSeq" id="WP_200342453.1">
    <property type="nucleotide sequence ID" value="NZ_NRRL01000074.1"/>
</dbReference>
<keyword evidence="2" id="KW-1185">Reference proteome</keyword>
<dbReference type="EMBL" id="NRRL01000074">
    <property type="protein sequence ID" value="MBK1670102.1"/>
    <property type="molecule type" value="Genomic_DNA"/>
</dbReference>
<comment type="caution">
    <text evidence="1">The sequence shown here is derived from an EMBL/GenBank/DDBJ whole genome shotgun (WGS) entry which is preliminary data.</text>
</comment>
<gene>
    <name evidence="1" type="ORF">CKO28_18870</name>
</gene>
<sequence length="119" mass="12881">MRTIEQTDRKYSSLESVGTAQVYVAALRRLEVPDAVGPVIEGLARRIDAAVQSQSAGMVSFGIDDGEFATLHRALVDWVCDLDRGDADALGFRPNAVRAAENALRPMAEYVAERMAKAA</sequence>
<accession>A0ABS1DJK6</accession>
<evidence type="ECO:0000313" key="1">
    <source>
        <dbReference type="EMBL" id="MBK1670102.1"/>
    </source>
</evidence>
<name>A0ABS1DJK6_9PROT</name>
<dbReference type="Proteomes" id="UP001296873">
    <property type="component" value="Unassembled WGS sequence"/>
</dbReference>
<evidence type="ECO:0000313" key="2">
    <source>
        <dbReference type="Proteomes" id="UP001296873"/>
    </source>
</evidence>